<dbReference type="EMBL" id="CAEZZW010000003">
    <property type="protein sequence ID" value="CAB4778544.1"/>
    <property type="molecule type" value="Genomic_DNA"/>
</dbReference>
<dbReference type="EMBL" id="CAFBNH010000001">
    <property type="protein sequence ID" value="CAB4933816.1"/>
    <property type="molecule type" value="Genomic_DNA"/>
</dbReference>
<dbReference type="EMBL" id="CAFBLD010000001">
    <property type="protein sequence ID" value="CAB4855245.1"/>
    <property type="molecule type" value="Genomic_DNA"/>
</dbReference>
<organism evidence="4">
    <name type="scientific">freshwater metagenome</name>
    <dbReference type="NCBI Taxonomy" id="449393"/>
    <lineage>
        <taxon>unclassified sequences</taxon>
        <taxon>metagenomes</taxon>
        <taxon>ecological metagenomes</taxon>
    </lineage>
</organism>
<feature type="transmembrane region" description="Helical" evidence="1">
    <location>
        <begin position="374"/>
        <end position="394"/>
    </location>
</feature>
<feature type="transmembrane region" description="Helical" evidence="1">
    <location>
        <begin position="400"/>
        <end position="419"/>
    </location>
</feature>
<protein>
    <submittedName>
        <fullName evidence="4">Unannotated protein</fullName>
    </submittedName>
</protein>
<name>A0A6J6RCM6_9ZZZZ</name>
<dbReference type="EMBL" id="CAFBOC010000001">
    <property type="protein sequence ID" value="CAB4968190.1"/>
    <property type="molecule type" value="Genomic_DNA"/>
</dbReference>
<dbReference type="EMBL" id="CAFBQX010000003">
    <property type="protein sequence ID" value="CAB5072444.1"/>
    <property type="molecule type" value="Genomic_DNA"/>
</dbReference>
<evidence type="ECO:0000313" key="2">
    <source>
        <dbReference type="EMBL" id="CAB4335902.1"/>
    </source>
</evidence>
<dbReference type="AlphaFoldDB" id="A0A6J6RCM6"/>
<feature type="transmembrane region" description="Helical" evidence="1">
    <location>
        <begin position="116"/>
        <end position="136"/>
    </location>
</feature>
<accession>A0A6J6RCM6</accession>
<proteinExistence type="predicted"/>
<evidence type="ECO:0000313" key="10">
    <source>
        <dbReference type="EMBL" id="CAB5072444.1"/>
    </source>
</evidence>
<evidence type="ECO:0000256" key="1">
    <source>
        <dbReference type="SAM" id="Phobius"/>
    </source>
</evidence>
<feature type="transmembrane region" description="Helical" evidence="1">
    <location>
        <begin position="339"/>
        <end position="362"/>
    </location>
</feature>
<feature type="transmembrane region" description="Helical" evidence="1">
    <location>
        <begin position="212"/>
        <end position="234"/>
    </location>
</feature>
<keyword evidence="1" id="KW-1133">Transmembrane helix</keyword>
<evidence type="ECO:0000313" key="3">
    <source>
        <dbReference type="EMBL" id="CAB4693318.1"/>
    </source>
</evidence>
<dbReference type="EMBL" id="CAFABH010000007">
    <property type="protein sequence ID" value="CAB4826420.1"/>
    <property type="molecule type" value="Genomic_DNA"/>
</dbReference>
<evidence type="ECO:0000313" key="8">
    <source>
        <dbReference type="EMBL" id="CAB4933816.1"/>
    </source>
</evidence>
<feature type="transmembrane region" description="Helical" evidence="1">
    <location>
        <begin position="171"/>
        <end position="200"/>
    </location>
</feature>
<dbReference type="EMBL" id="CAEZYM010000001">
    <property type="protein sequence ID" value="CAB4716964.1"/>
    <property type="molecule type" value="Genomic_DNA"/>
</dbReference>
<evidence type="ECO:0000313" key="5">
    <source>
        <dbReference type="EMBL" id="CAB4778544.1"/>
    </source>
</evidence>
<keyword evidence="1" id="KW-0812">Transmembrane</keyword>
<keyword evidence="1" id="KW-0472">Membrane</keyword>
<evidence type="ECO:0000313" key="9">
    <source>
        <dbReference type="EMBL" id="CAB4968190.1"/>
    </source>
</evidence>
<evidence type="ECO:0000313" key="4">
    <source>
        <dbReference type="EMBL" id="CAB4716964.1"/>
    </source>
</evidence>
<evidence type="ECO:0000313" key="6">
    <source>
        <dbReference type="EMBL" id="CAB4826420.1"/>
    </source>
</evidence>
<dbReference type="EMBL" id="CAESAE010000003">
    <property type="protein sequence ID" value="CAB4335902.1"/>
    <property type="molecule type" value="Genomic_DNA"/>
</dbReference>
<evidence type="ECO:0000313" key="7">
    <source>
        <dbReference type="EMBL" id="CAB4855245.1"/>
    </source>
</evidence>
<reference evidence="4" key="1">
    <citation type="submission" date="2020-05" db="EMBL/GenBank/DDBJ databases">
        <authorList>
            <person name="Chiriac C."/>
            <person name="Salcher M."/>
            <person name="Ghai R."/>
            <person name="Kavagutti S V."/>
        </authorList>
    </citation>
    <scope>NUCLEOTIDE SEQUENCE</scope>
</reference>
<sequence length="425" mass="48098">MFSSKFLQKTQGPLALGVFGAAIALTASLIRGIETLNFPDAVHFLEQASAIHKGWNFMEANPFQLQFPFGLPFLIAFTYLLTSGTSLFMIKLFLAVAHGLSTYLVAKIGIKIGLRTWWWIVAALLFCLDPFVLSAATALQSESITTLFVLWWAYLYISPPTSKHEFFIASVLFPISGFLAILVRPNILIPFIGVAFLMFWKSPREDNVKRKMFSSVGVLLLLLGSFELFLMKLYRGLVFLAPNGGINSVLTCRSEFLSQYFGFASVSENSRINRWYFQYLDTLTTNILSKQSHTSIPKLNNELYSVGINNCLDHAGQSTFLLIAKTFALWRPSTVLGAYGVKMFALSLLIWIPLTALTMWFIAHKQIPEIPSRLKWYFMVLAIGFSISLLPSATQIRHRVAFAEPFYWLFTAYFFNLKLKTKIKI</sequence>
<dbReference type="EMBL" id="CAEZXO010000004">
    <property type="protein sequence ID" value="CAB4693318.1"/>
    <property type="molecule type" value="Genomic_DNA"/>
</dbReference>
<gene>
    <name evidence="3" type="ORF">UFOPK2510_00840</name>
    <name evidence="4" type="ORF">UFOPK2718_00192</name>
    <name evidence="5" type="ORF">UFOPK2936_00712</name>
    <name evidence="6" type="ORF">UFOPK3174_00580</name>
    <name evidence="7" type="ORF">UFOPK3328_00043</name>
    <name evidence="8" type="ORF">UFOPK3779_00043</name>
    <name evidence="9" type="ORF">UFOPK3913_00069</name>
    <name evidence="2" type="ORF">UFOPK4107_00596</name>
    <name evidence="10" type="ORF">UFOPK4403_00784</name>
</gene>